<dbReference type="GO" id="GO:0003700">
    <property type="term" value="F:DNA-binding transcription factor activity"/>
    <property type="evidence" value="ECO:0007669"/>
    <property type="project" value="InterPro"/>
</dbReference>
<dbReference type="PRINTS" id="PR00039">
    <property type="entry name" value="HTHLYSR"/>
</dbReference>
<evidence type="ECO:0000256" key="3">
    <source>
        <dbReference type="ARBA" id="ARBA00023125"/>
    </source>
</evidence>
<evidence type="ECO:0000313" key="7">
    <source>
        <dbReference type="Proteomes" id="UP000031637"/>
    </source>
</evidence>
<evidence type="ECO:0000256" key="2">
    <source>
        <dbReference type="ARBA" id="ARBA00023015"/>
    </source>
</evidence>
<dbReference type="SUPFAM" id="SSF46785">
    <property type="entry name" value="Winged helix' DNA-binding domain"/>
    <property type="match status" value="1"/>
</dbReference>
<gene>
    <name evidence="6" type="ORF">SUTH_01733</name>
</gene>
<keyword evidence="2" id="KW-0805">Transcription regulation</keyword>
<dbReference type="InterPro" id="IPR036390">
    <property type="entry name" value="WH_DNA-bd_sf"/>
</dbReference>
<dbReference type="PANTHER" id="PTHR30537:SF5">
    <property type="entry name" value="HTH-TYPE TRANSCRIPTIONAL ACTIVATOR TTDR-RELATED"/>
    <property type="match status" value="1"/>
</dbReference>
<dbReference type="InterPro" id="IPR058163">
    <property type="entry name" value="LysR-type_TF_proteobact-type"/>
</dbReference>
<sequence length="304" mass="33676">MDRLAAMQTFVRVAEAGSFTAVADQMNVARSAVTRQIAALEAHLGVKLIARSTRRLSLTSAGAAYIEQCRDILDRIDEAEGNLAGERQTLRGTIRASVPMTFGLLHLTPLILEFSQAHPDIRIDLDFNDRRVNLIEEGMDFALRITDRLPETTVARRLTACRSVVVASPDYLRRHGEPKHPDELTRHACLAYSLTSRSSWPFIIDGAPHWVEISGPITANNGNALQEAAIQGMGILHEPTFIAAEAIREGKLVAILKAFPTPVLDMFAVFPGTRFVPQRVRVFVDFLAERLGPEPYWDRGLGLE</sequence>
<dbReference type="OrthoDB" id="8705920at2"/>
<dbReference type="EMBL" id="AP012547">
    <property type="protein sequence ID" value="BAO29525.1"/>
    <property type="molecule type" value="Genomic_DNA"/>
</dbReference>
<dbReference type="CDD" id="cd08422">
    <property type="entry name" value="PBP2_CrgA_like"/>
    <property type="match status" value="1"/>
</dbReference>
<dbReference type="STRING" id="1223802.SUTH_01733"/>
<dbReference type="InterPro" id="IPR036388">
    <property type="entry name" value="WH-like_DNA-bd_sf"/>
</dbReference>
<dbReference type="GO" id="GO:0043565">
    <property type="term" value="F:sequence-specific DNA binding"/>
    <property type="evidence" value="ECO:0007669"/>
    <property type="project" value="TreeGrafter"/>
</dbReference>
<keyword evidence="7" id="KW-1185">Reference proteome</keyword>
<dbReference type="InterPro" id="IPR000847">
    <property type="entry name" value="LysR_HTH_N"/>
</dbReference>
<dbReference type="PANTHER" id="PTHR30537">
    <property type="entry name" value="HTH-TYPE TRANSCRIPTIONAL REGULATOR"/>
    <property type="match status" value="1"/>
</dbReference>
<dbReference type="SUPFAM" id="SSF53850">
    <property type="entry name" value="Periplasmic binding protein-like II"/>
    <property type="match status" value="1"/>
</dbReference>
<dbReference type="Proteomes" id="UP000031637">
    <property type="component" value="Chromosome"/>
</dbReference>
<dbReference type="Gene3D" id="1.10.10.10">
    <property type="entry name" value="Winged helix-like DNA-binding domain superfamily/Winged helix DNA-binding domain"/>
    <property type="match status" value="1"/>
</dbReference>
<name>W0SFI5_9PROT</name>
<accession>W0SFI5</accession>
<protein>
    <submittedName>
        <fullName evidence="6">Transcriptional regulator, LysR family</fullName>
    </submittedName>
</protein>
<dbReference type="GO" id="GO:0006351">
    <property type="term" value="P:DNA-templated transcription"/>
    <property type="evidence" value="ECO:0007669"/>
    <property type="project" value="TreeGrafter"/>
</dbReference>
<evidence type="ECO:0000259" key="5">
    <source>
        <dbReference type="PROSITE" id="PS50931"/>
    </source>
</evidence>
<dbReference type="AlphaFoldDB" id="W0SFI5"/>
<dbReference type="InterPro" id="IPR005119">
    <property type="entry name" value="LysR_subst-bd"/>
</dbReference>
<proteinExistence type="inferred from homology"/>
<dbReference type="FunFam" id="1.10.10.10:FF:000001">
    <property type="entry name" value="LysR family transcriptional regulator"/>
    <property type="match status" value="1"/>
</dbReference>
<evidence type="ECO:0000256" key="1">
    <source>
        <dbReference type="ARBA" id="ARBA00009437"/>
    </source>
</evidence>
<dbReference type="HOGENOM" id="CLU_039613_16_3_4"/>
<organism evidence="6 7">
    <name type="scientific">Sulfuritalea hydrogenivorans sk43H</name>
    <dbReference type="NCBI Taxonomy" id="1223802"/>
    <lineage>
        <taxon>Bacteria</taxon>
        <taxon>Pseudomonadati</taxon>
        <taxon>Pseudomonadota</taxon>
        <taxon>Betaproteobacteria</taxon>
        <taxon>Nitrosomonadales</taxon>
        <taxon>Sterolibacteriaceae</taxon>
        <taxon>Sulfuritalea</taxon>
    </lineage>
</organism>
<evidence type="ECO:0000313" key="6">
    <source>
        <dbReference type="EMBL" id="BAO29525.1"/>
    </source>
</evidence>
<dbReference type="Pfam" id="PF03466">
    <property type="entry name" value="LysR_substrate"/>
    <property type="match status" value="1"/>
</dbReference>
<keyword evidence="4" id="KW-0804">Transcription</keyword>
<dbReference type="Gene3D" id="3.40.190.290">
    <property type="match status" value="1"/>
</dbReference>
<dbReference type="KEGG" id="shd:SUTH_01733"/>
<comment type="similarity">
    <text evidence="1">Belongs to the LysR transcriptional regulatory family.</text>
</comment>
<feature type="domain" description="HTH lysR-type" evidence="5">
    <location>
        <begin position="1"/>
        <end position="59"/>
    </location>
</feature>
<keyword evidence="3" id="KW-0238">DNA-binding</keyword>
<evidence type="ECO:0000256" key="4">
    <source>
        <dbReference type="ARBA" id="ARBA00023163"/>
    </source>
</evidence>
<dbReference type="PROSITE" id="PS50931">
    <property type="entry name" value="HTH_LYSR"/>
    <property type="match status" value="1"/>
</dbReference>
<dbReference type="Pfam" id="PF00126">
    <property type="entry name" value="HTH_1"/>
    <property type="match status" value="1"/>
</dbReference>
<reference evidence="6 7" key="1">
    <citation type="journal article" date="2014" name="Syst. Appl. Microbiol.">
        <title>Complete genomes of freshwater sulfur oxidizers Sulfuricella denitrificans skB26 and Sulfuritalea hydrogenivorans sk43H: genetic insights into the sulfur oxidation pathway of betaproteobacteria.</title>
        <authorList>
            <person name="Watanabe T."/>
            <person name="Kojima H."/>
            <person name="Fukui M."/>
        </authorList>
    </citation>
    <scope>NUCLEOTIDE SEQUENCE [LARGE SCALE GENOMIC DNA]</scope>
    <source>
        <strain evidence="6">DSM22779</strain>
    </source>
</reference>
<dbReference type="FunFam" id="3.40.190.290:FF:000001">
    <property type="entry name" value="Transcriptional regulator, LysR family"/>
    <property type="match status" value="1"/>
</dbReference>